<feature type="chain" id="PRO_5045481864" evidence="1">
    <location>
        <begin position="27"/>
        <end position="151"/>
    </location>
</feature>
<feature type="signal peptide" evidence="1">
    <location>
        <begin position="1"/>
        <end position="26"/>
    </location>
</feature>
<accession>A0ABS5FGH8</accession>
<comment type="caution">
    <text evidence="2">The sequence shown here is derived from an EMBL/GenBank/DDBJ whole genome shotgun (WGS) entry which is preliminary data.</text>
</comment>
<gene>
    <name evidence="2" type="ORF">JQ615_10715</name>
</gene>
<evidence type="ECO:0000256" key="1">
    <source>
        <dbReference type="SAM" id="SignalP"/>
    </source>
</evidence>
<reference evidence="3" key="1">
    <citation type="journal article" date="2021" name="ISME J.">
        <title>Evolutionary origin and ecological implication of a unique nif island in free-living Bradyrhizobium lineages.</title>
        <authorList>
            <person name="Tao J."/>
        </authorList>
    </citation>
    <scope>NUCLEOTIDE SEQUENCE [LARGE SCALE GENOMIC DNA]</scope>
    <source>
        <strain evidence="3">SZCCT0434</strain>
    </source>
</reference>
<proteinExistence type="predicted"/>
<keyword evidence="1" id="KW-0732">Signal</keyword>
<name>A0ABS5FGH8_9BRAD</name>
<protein>
    <submittedName>
        <fullName evidence="2">Uncharacterized protein</fullName>
    </submittedName>
</protein>
<keyword evidence="3" id="KW-1185">Reference proteome</keyword>
<dbReference type="Proteomes" id="UP001315278">
    <property type="component" value="Unassembled WGS sequence"/>
</dbReference>
<dbReference type="RefSeq" id="WP_212492522.1">
    <property type="nucleotide sequence ID" value="NZ_JAFCJH010000008.1"/>
</dbReference>
<evidence type="ECO:0000313" key="2">
    <source>
        <dbReference type="EMBL" id="MBR0795863.1"/>
    </source>
</evidence>
<dbReference type="EMBL" id="JAFCJH010000008">
    <property type="protein sequence ID" value="MBR0795863.1"/>
    <property type="molecule type" value="Genomic_DNA"/>
</dbReference>
<organism evidence="2 3">
    <name type="scientific">Bradyrhizobium jicamae</name>
    <dbReference type="NCBI Taxonomy" id="280332"/>
    <lineage>
        <taxon>Bacteria</taxon>
        <taxon>Pseudomonadati</taxon>
        <taxon>Pseudomonadota</taxon>
        <taxon>Alphaproteobacteria</taxon>
        <taxon>Hyphomicrobiales</taxon>
        <taxon>Nitrobacteraceae</taxon>
        <taxon>Bradyrhizobium</taxon>
    </lineage>
</organism>
<sequence length="151" mass="16803">MHNWQRLVRALVFFAFCGFTGQPAYADGSVSSLGMGYGARDQAEFARFLAVIQQYNASGERFRIDGHCQSACTMFLSIRHVCITPDATLLFHAGGSMRTGIINPSTTQQMLSTYKAALRKYVTVNHFMDTLAFHSISGDDIIKRFGYPACR</sequence>
<evidence type="ECO:0000313" key="3">
    <source>
        <dbReference type="Proteomes" id="UP001315278"/>
    </source>
</evidence>